<feature type="transmembrane region" description="Helical" evidence="5">
    <location>
        <begin position="191"/>
        <end position="212"/>
    </location>
</feature>
<evidence type="ECO:0000256" key="5">
    <source>
        <dbReference type="SAM" id="Phobius"/>
    </source>
</evidence>
<accession>A0A397HM18</accession>
<feature type="transmembrane region" description="Helical" evidence="5">
    <location>
        <begin position="162"/>
        <end position="179"/>
    </location>
</feature>
<evidence type="ECO:0008006" key="8">
    <source>
        <dbReference type="Google" id="ProtNLM"/>
    </source>
</evidence>
<dbReference type="InterPro" id="IPR006603">
    <property type="entry name" value="PQ-loop_rpt"/>
</dbReference>
<dbReference type="Gene3D" id="1.20.1280.290">
    <property type="match status" value="2"/>
</dbReference>
<organism evidence="6 7">
    <name type="scientific">Diversispora epigaea</name>
    <dbReference type="NCBI Taxonomy" id="1348612"/>
    <lineage>
        <taxon>Eukaryota</taxon>
        <taxon>Fungi</taxon>
        <taxon>Fungi incertae sedis</taxon>
        <taxon>Mucoromycota</taxon>
        <taxon>Glomeromycotina</taxon>
        <taxon>Glomeromycetes</taxon>
        <taxon>Diversisporales</taxon>
        <taxon>Diversisporaceae</taxon>
        <taxon>Diversispora</taxon>
    </lineage>
</organism>
<proteinExistence type="predicted"/>
<keyword evidence="3 5" id="KW-1133">Transmembrane helix</keyword>
<feature type="transmembrane region" description="Helical" evidence="5">
    <location>
        <begin position="34"/>
        <end position="57"/>
    </location>
</feature>
<keyword evidence="4 5" id="KW-0472">Membrane</keyword>
<evidence type="ECO:0000313" key="7">
    <source>
        <dbReference type="Proteomes" id="UP000266861"/>
    </source>
</evidence>
<sequence length="222" mass="25875">MNNLPDHLLGISMVIGPVLGYFDQIIKFQKTKSSAGFSLDTSGILLVSSIIRIFFWIGKRFDIILLYQSIMMIIAQTWLLHECIKYRFPSSSIYNRKRWFWNWHTFTPYMICLATLIVLSSGSFFWGGNQNWYIEILGYLALGIECTVPMPQAWQNYQNRSVVGFSSMVLITWFIGDAFKTFYYTYTKAPLQFILCGIIQLCVDSIIVFQYMTYNNKATHLF</sequence>
<dbReference type="GO" id="GO:0005768">
    <property type="term" value="C:endosome"/>
    <property type="evidence" value="ECO:0007669"/>
    <property type="project" value="TreeGrafter"/>
</dbReference>
<dbReference type="GO" id="GO:0005829">
    <property type="term" value="C:cytosol"/>
    <property type="evidence" value="ECO:0007669"/>
    <property type="project" value="GOC"/>
</dbReference>
<keyword evidence="7" id="KW-1185">Reference proteome</keyword>
<keyword evidence="2 5" id="KW-0812">Transmembrane</keyword>
<evidence type="ECO:0000256" key="4">
    <source>
        <dbReference type="ARBA" id="ARBA00023136"/>
    </source>
</evidence>
<dbReference type="EMBL" id="PQFF01000298">
    <property type="protein sequence ID" value="RHZ64201.1"/>
    <property type="molecule type" value="Genomic_DNA"/>
</dbReference>
<dbReference type="GO" id="GO:0045332">
    <property type="term" value="P:phospholipid translocation"/>
    <property type="evidence" value="ECO:0007669"/>
    <property type="project" value="TreeGrafter"/>
</dbReference>
<gene>
    <name evidence="6" type="ORF">Glove_326g192</name>
</gene>
<comment type="caution">
    <text evidence="6">The sequence shown here is derived from an EMBL/GenBank/DDBJ whole genome shotgun (WGS) entry which is preliminary data.</text>
</comment>
<dbReference type="SMART" id="SM00679">
    <property type="entry name" value="CTNS"/>
    <property type="match status" value="2"/>
</dbReference>
<dbReference type="GO" id="GO:0042147">
    <property type="term" value="P:retrograde transport, endosome to Golgi"/>
    <property type="evidence" value="ECO:0007669"/>
    <property type="project" value="TreeGrafter"/>
</dbReference>
<protein>
    <recommendedName>
        <fullName evidence="8">PQ-loop repeat-containing protein 1</fullName>
    </recommendedName>
</protein>
<dbReference type="PANTHER" id="PTHR14856:SF9">
    <property type="entry name" value="PQ-LOOP REPEAT-CONTAINING PROTEIN 1"/>
    <property type="match status" value="1"/>
</dbReference>
<dbReference type="FunFam" id="1.20.1280.290:FF:000005">
    <property type="entry name" value="PQ-loop repeat-containing protein 1"/>
    <property type="match status" value="1"/>
</dbReference>
<reference evidence="6 7" key="1">
    <citation type="submission" date="2018-08" db="EMBL/GenBank/DDBJ databases">
        <title>Genome and evolution of the arbuscular mycorrhizal fungus Diversispora epigaea (formerly Glomus versiforme) and its bacterial endosymbionts.</title>
        <authorList>
            <person name="Sun X."/>
            <person name="Fei Z."/>
            <person name="Harrison M."/>
        </authorList>
    </citation>
    <scope>NUCLEOTIDE SEQUENCE [LARGE SCALE GENOMIC DNA]</scope>
    <source>
        <strain evidence="6 7">IT104</strain>
    </source>
</reference>
<dbReference type="OrthoDB" id="292213at2759"/>
<dbReference type="Proteomes" id="UP000266861">
    <property type="component" value="Unassembled WGS sequence"/>
</dbReference>
<dbReference type="InterPro" id="IPR052241">
    <property type="entry name" value="SLC66/Scramblase_ANY1"/>
</dbReference>
<dbReference type="GO" id="GO:0016020">
    <property type="term" value="C:membrane"/>
    <property type="evidence" value="ECO:0007669"/>
    <property type="project" value="UniProtKB-SubCell"/>
</dbReference>
<evidence type="ECO:0000256" key="1">
    <source>
        <dbReference type="ARBA" id="ARBA00004141"/>
    </source>
</evidence>
<feature type="transmembrane region" description="Helical" evidence="5">
    <location>
        <begin position="101"/>
        <end position="126"/>
    </location>
</feature>
<feature type="transmembrane region" description="Helical" evidence="5">
    <location>
        <begin position="6"/>
        <end position="22"/>
    </location>
</feature>
<dbReference type="Pfam" id="PF04193">
    <property type="entry name" value="PQ-loop"/>
    <property type="match status" value="2"/>
</dbReference>
<dbReference type="PANTHER" id="PTHR14856">
    <property type="entry name" value="PQ-LOOP REPEAT-CONTAINING PROTEIN 1-LIKE PROTEIN"/>
    <property type="match status" value="1"/>
</dbReference>
<evidence type="ECO:0000256" key="3">
    <source>
        <dbReference type="ARBA" id="ARBA00022989"/>
    </source>
</evidence>
<dbReference type="GO" id="GO:0005802">
    <property type="term" value="C:trans-Golgi network"/>
    <property type="evidence" value="ECO:0007669"/>
    <property type="project" value="TreeGrafter"/>
</dbReference>
<evidence type="ECO:0000313" key="6">
    <source>
        <dbReference type="EMBL" id="RHZ64201.1"/>
    </source>
</evidence>
<comment type="subcellular location">
    <subcellularLocation>
        <location evidence="1">Membrane</location>
        <topology evidence="1">Multi-pass membrane protein</topology>
    </subcellularLocation>
</comment>
<dbReference type="STRING" id="1348612.A0A397HM18"/>
<name>A0A397HM18_9GLOM</name>
<dbReference type="AlphaFoldDB" id="A0A397HM18"/>
<evidence type="ECO:0000256" key="2">
    <source>
        <dbReference type="ARBA" id="ARBA00022692"/>
    </source>
</evidence>
<feature type="transmembrane region" description="Helical" evidence="5">
    <location>
        <begin position="63"/>
        <end position="80"/>
    </location>
</feature>